<keyword evidence="7" id="KW-0547">Nucleotide-binding</keyword>
<evidence type="ECO:0000256" key="11">
    <source>
        <dbReference type="ARBA" id="ARBA00022840"/>
    </source>
</evidence>
<name>A0A2T7P7K1_POMCA</name>
<gene>
    <name evidence="20" type="ORF">C0Q70_08653</name>
</gene>
<dbReference type="GO" id="GO:0016787">
    <property type="term" value="F:hydrolase activity"/>
    <property type="evidence" value="ECO:0007669"/>
    <property type="project" value="UniProtKB-KW"/>
</dbReference>
<dbReference type="Pfam" id="PF11648">
    <property type="entry name" value="RIG-I_C-RD"/>
    <property type="match status" value="1"/>
</dbReference>
<accession>A0A2T7P7K1</accession>
<dbReference type="Gene3D" id="1.20.1320.30">
    <property type="match status" value="1"/>
</dbReference>
<dbReference type="OrthoDB" id="416741at2759"/>
<comment type="caution">
    <text evidence="20">The sequence shown here is derived from an EMBL/GenBank/DDBJ whole genome shotgun (WGS) entry which is preliminary data.</text>
</comment>
<sequence length="1120" mass="126929">MESNAGGRVSEPGVSTTASSSLVDRSEDADRCEHEAALRATLCLFQSFLGEFGFMPTRVVTFLRLLPGMSNFPGRATLREIRECEDRSLYSEATTRFLGDLLSENAPTGAVSALMDALFDANDSPDNPNEGAWRCHDILTVASGFLPSQEALIGFIDSSEMDIGLVASHLSSHGLLTPDDMEKVMTLPDLEGRRSAAVYMFACLYATYVDSLRVEWLMLPDYPAYTGPPAWLQTLLDTLGRYAGTNMQEELPHLQLSPDFWINIEEQLTFRRSTANSRVDDETGSEAGESVVSDVTVTGDADNTHVKEWDRRDRNVDEGRGYGIQRVSAYILNLHRMSSRLLNVNPFNVELVQHDQVDYRDRLPQAVRTKHTTSDDWDERSSVSTATSYEENDKASVLGKQVLAPREPGQITLRAYQEELLTYARDGLSVLIILPTGTGKTYIILKYVQEILSRPGTDRVVFLAPKVRLVEQQYKRFHSYFPDTTYFRCGNSRSCKSPFSQLLDTYRIYVMTPMCLVEAIRAKEVRITDFSVLVLDECHNTQGGHAFANLMDLYMDIKFDNQGPSFSRLPQIIGLTASPGVGKGGNLSTAIAHVKSLCDILDAERICTVKKYEEELRYFINEPIHEVHRCSGRKKDTFRKIVESMMASIENDMASYLERTCKNISYETLKGQLAAPTVSRGQLRYTQWARSLDRDLVDLVPDKDLYTSLFASVEKLLDYQKALVLNEDCESQYALDFLLDTFNEMNSMPQRLTEGDRRLLRQFRENEAELVKASGDKEDSNPKLKMLEDILLNVMEKEGAKITSELLNMATIRGTFSANRKQRAKRSIRTVYKEEFIVVLMCFVVYSGHIKAPRMTKAQIGDVLVKFNNGDHKVVVCTSAAEEGLDFQACSVVVRYTYVTNVVSMIQSRGRARRMNSQYCVLDDLQGGCVRKENENLANEALMQQAVEHVQKMMEDNPNDFRKSMLERQQSQVLARKLAMGATVTKREQAGFSTKVYYLRCRKCREKVFTSYDIRQIGQGSHTLTDDHLRGKWAKTRELPIPQQWTMNMERVAGVCCKSCGHKWGSLARYIPSGNEYPILKLEHFILEDMATGTEISRKMKWSDRLFSVRELTEEEKGKL</sequence>
<evidence type="ECO:0000256" key="6">
    <source>
        <dbReference type="ARBA" id="ARBA00022723"/>
    </source>
</evidence>
<dbReference type="InterPro" id="IPR021673">
    <property type="entry name" value="RLR_CTR"/>
</dbReference>
<evidence type="ECO:0000256" key="10">
    <source>
        <dbReference type="ARBA" id="ARBA00022833"/>
    </source>
</evidence>
<dbReference type="Pfam" id="PF04851">
    <property type="entry name" value="ResIII"/>
    <property type="match status" value="1"/>
</dbReference>
<feature type="domain" description="Helicase C-terminal" evidence="18">
    <location>
        <begin position="786"/>
        <end position="969"/>
    </location>
</feature>
<dbReference type="GO" id="GO:0005737">
    <property type="term" value="C:cytoplasm"/>
    <property type="evidence" value="ECO:0007669"/>
    <property type="project" value="UniProtKB-SubCell"/>
</dbReference>
<keyword evidence="8" id="KW-0378">Hydrolase</keyword>
<evidence type="ECO:0000256" key="14">
    <source>
        <dbReference type="ARBA" id="ARBA00023118"/>
    </source>
</evidence>
<dbReference type="InterPro" id="IPR001650">
    <property type="entry name" value="Helicase_C-like"/>
</dbReference>
<dbReference type="PANTHER" id="PTHR14074">
    <property type="entry name" value="HELICASE WITH DEATH DOMAIN-RELATED"/>
    <property type="match status" value="1"/>
</dbReference>
<evidence type="ECO:0000256" key="4">
    <source>
        <dbReference type="ARBA" id="ARBA00022490"/>
    </source>
</evidence>
<evidence type="ECO:0000313" key="20">
    <source>
        <dbReference type="EMBL" id="PVD29402.1"/>
    </source>
</evidence>
<evidence type="ECO:0000256" key="8">
    <source>
        <dbReference type="ARBA" id="ARBA00022801"/>
    </source>
</evidence>
<dbReference type="EMBL" id="PZQS01000005">
    <property type="protein sequence ID" value="PVD29402.1"/>
    <property type="molecule type" value="Genomic_DNA"/>
</dbReference>
<evidence type="ECO:0000259" key="18">
    <source>
        <dbReference type="PROSITE" id="PS51194"/>
    </source>
</evidence>
<dbReference type="PROSITE" id="PS51194">
    <property type="entry name" value="HELICASE_CTER"/>
    <property type="match status" value="1"/>
</dbReference>
<evidence type="ECO:0000256" key="12">
    <source>
        <dbReference type="ARBA" id="ARBA00022859"/>
    </source>
</evidence>
<feature type="region of interest" description="Disordered" evidence="16">
    <location>
        <begin position="368"/>
        <end position="388"/>
    </location>
</feature>
<dbReference type="GO" id="GO:0046872">
    <property type="term" value="F:metal ion binding"/>
    <property type="evidence" value="ECO:0007669"/>
    <property type="project" value="UniProtKB-KW"/>
</dbReference>
<dbReference type="PROSITE" id="PS51789">
    <property type="entry name" value="RLR_CTR"/>
    <property type="match status" value="1"/>
</dbReference>
<comment type="similarity">
    <text evidence="2">Belongs to the helicase family. RLR subfamily.</text>
</comment>
<dbReference type="InterPro" id="IPR006935">
    <property type="entry name" value="Helicase/UvrB_N"/>
</dbReference>
<feature type="region of interest" description="Disordered" evidence="16">
    <location>
        <begin position="1"/>
        <end position="26"/>
    </location>
</feature>
<keyword evidence="9" id="KW-0347">Helicase</keyword>
<dbReference type="Gene3D" id="2.170.150.30">
    <property type="entry name" value="RIG-I-like receptor, C-terminal regulatory domain"/>
    <property type="match status" value="1"/>
</dbReference>
<dbReference type="EC" id="3.6.4.13" evidence="3"/>
<dbReference type="InterPro" id="IPR027417">
    <property type="entry name" value="P-loop_NTPase"/>
</dbReference>
<comment type="catalytic activity">
    <reaction evidence="15">
        <text>ATP + H2O = ADP + phosphate + H(+)</text>
        <dbReference type="Rhea" id="RHEA:13065"/>
        <dbReference type="ChEBI" id="CHEBI:15377"/>
        <dbReference type="ChEBI" id="CHEBI:15378"/>
        <dbReference type="ChEBI" id="CHEBI:30616"/>
        <dbReference type="ChEBI" id="CHEBI:43474"/>
        <dbReference type="ChEBI" id="CHEBI:456216"/>
        <dbReference type="EC" id="3.6.4.13"/>
    </reaction>
    <physiologicalReaction direction="left-to-right" evidence="15">
        <dbReference type="Rhea" id="RHEA:13066"/>
    </physiologicalReaction>
</comment>
<feature type="domain" description="Helicase ATP-binding" evidence="17">
    <location>
        <begin position="421"/>
        <end position="597"/>
    </location>
</feature>
<dbReference type="Pfam" id="PF00271">
    <property type="entry name" value="Helicase_C"/>
    <property type="match status" value="1"/>
</dbReference>
<organism evidence="20 21">
    <name type="scientific">Pomacea canaliculata</name>
    <name type="common">Golden apple snail</name>
    <dbReference type="NCBI Taxonomy" id="400727"/>
    <lineage>
        <taxon>Eukaryota</taxon>
        <taxon>Metazoa</taxon>
        <taxon>Spiralia</taxon>
        <taxon>Lophotrochozoa</taxon>
        <taxon>Mollusca</taxon>
        <taxon>Gastropoda</taxon>
        <taxon>Caenogastropoda</taxon>
        <taxon>Architaenioglossa</taxon>
        <taxon>Ampullarioidea</taxon>
        <taxon>Ampullariidae</taxon>
        <taxon>Pomacea</taxon>
    </lineage>
</organism>
<keyword evidence="5" id="KW-0399">Innate immunity</keyword>
<evidence type="ECO:0000259" key="19">
    <source>
        <dbReference type="PROSITE" id="PS51789"/>
    </source>
</evidence>
<dbReference type="InterPro" id="IPR014001">
    <property type="entry name" value="Helicase_ATP-bd"/>
</dbReference>
<evidence type="ECO:0000256" key="5">
    <source>
        <dbReference type="ARBA" id="ARBA00022588"/>
    </source>
</evidence>
<dbReference type="GO" id="GO:0003677">
    <property type="term" value="F:DNA binding"/>
    <property type="evidence" value="ECO:0007669"/>
    <property type="project" value="InterPro"/>
</dbReference>
<dbReference type="InterPro" id="IPR038557">
    <property type="entry name" value="RLR_C_sf"/>
</dbReference>
<evidence type="ECO:0000256" key="2">
    <source>
        <dbReference type="ARBA" id="ARBA00006866"/>
    </source>
</evidence>
<dbReference type="SMART" id="SM00487">
    <property type="entry name" value="DEXDc"/>
    <property type="match status" value="1"/>
</dbReference>
<keyword evidence="11" id="KW-0067">ATP-binding</keyword>
<evidence type="ECO:0000256" key="7">
    <source>
        <dbReference type="ARBA" id="ARBA00022741"/>
    </source>
</evidence>
<evidence type="ECO:0000256" key="13">
    <source>
        <dbReference type="ARBA" id="ARBA00022884"/>
    </source>
</evidence>
<keyword evidence="10" id="KW-0862">Zinc</keyword>
<evidence type="ECO:0000259" key="17">
    <source>
        <dbReference type="PROSITE" id="PS51192"/>
    </source>
</evidence>
<dbReference type="Pfam" id="PF18119">
    <property type="entry name" value="RIG-I_C"/>
    <property type="match status" value="1"/>
</dbReference>
<dbReference type="InterPro" id="IPR051363">
    <property type="entry name" value="RLR_Helicase"/>
</dbReference>
<dbReference type="GO" id="GO:0045087">
    <property type="term" value="P:innate immune response"/>
    <property type="evidence" value="ECO:0007669"/>
    <property type="project" value="UniProtKB-KW"/>
</dbReference>
<comment type="subcellular location">
    <subcellularLocation>
        <location evidence="1">Cytoplasm</location>
    </subcellularLocation>
</comment>
<evidence type="ECO:0000256" key="16">
    <source>
        <dbReference type="SAM" id="MobiDB-lite"/>
    </source>
</evidence>
<dbReference type="GO" id="GO:0005524">
    <property type="term" value="F:ATP binding"/>
    <property type="evidence" value="ECO:0007669"/>
    <property type="project" value="UniProtKB-KW"/>
</dbReference>
<dbReference type="PANTHER" id="PTHR14074:SF16">
    <property type="entry name" value="ANTIVIRAL INNATE IMMUNE RESPONSE RECEPTOR RIG-I"/>
    <property type="match status" value="1"/>
</dbReference>
<dbReference type="PROSITE" id="PS51192">
    <property type="entry name" value="HELICASE_ATP_BIND_1"/>
    <property type="match status" value="1"/>
</dbReference>
<dbReference type="GO" id="GO:0051607">
    <property type="term" value="P:defense response to virus"/>
    <property type="evidence" value="ECO:0007669"/>
    <property type="project" value="UniProtKB-KW"/>
</dbReference>
<evidence type="ECO:0000256" key="3">
    <source>
        <dbReference type="ARBA" id="ARBA00012552"/>
    </source>
</evidence>
<dbReference type="Gene3D" id="3.40.50.300">
    <property type="entry name" value="P-loop containing nucleotide triphosphate hydrolases"/>
    <property type="match status" value="2"/>
</dbReference>
<feature type="compositionally biased region" description="Polar residues" evidence="16">
    <location>
        <begin position="13"/>
        <end position="23"/>
    </location>
</feature>
<dbReference type="SMART" id="SM00490">
    <property type="entry name" value="HELICc"/>
    <property type="match status" value="1"/>
</dbReference>
<evidence type="ECO:0000256" key="1">
    <source>
        <dbReference type="ARBA" id="ARBA00004496"/>
    </source>
</evidence>
<keyword evidence="12" id="KW-0391">Immunity</keyword>
<reference evidence="20 21" key="1">
    <citation type="submission" date="2018-04" db="EMBL/GenBank/DDBJ databases">
        <title>The genome of golden apple snail Pomacea canaliculata provides insight into stress tolerance and invasive adaptation.</title>
        <authorList>
            <person name="Liu C."/>
            <person name="Liu B."/>
            <person name="Ren Y."/>
            <person name="Zhang Y."/>
            <person name="Wang H."/>
            <person name="Li S."/>
            <person name="Jiang F."/>
            <person name="Yin L."/>
            <person name="Zhang G."/>
            <person name="Qian W."/>
            <person name="Fan W."/>
        </authorList>
    </citation>
    <scope>NUCLEOTIDE SEQUENCE [LARGE SCALE GENOMIC DNA]</scope>
    <source>
        <strain evidence="20">SZHN2017</strain>
        <tissue evidence="20">Muscle</tissue>
    </source>
</reference>
<keyword evidence="21" id="KW-1185">Reference proteome</keyword>
<proteinExistence type="inferred from homology"/>
<keyword evidence="13" id="KW-0694">RNA-binding</keyword>
<dbReference type="Proteomes" id="UP000245119">
    <property type="component" value="Linkage Group LG5"/>
</dbReference>
<evidence type="ECO:0000313" key="21">
    <source>
        <dbReference type="Proteomes" id="UP000245119"/>
    </source>
</evidence>
<dbReference type="InterPro" id="IPR041204">
    <property type="entry name" value="RIG-I-like_C"/>
</dbReference>
<keyword evidence="4" id="KW-0963">Cytoplasm</keyword>
<dbReference type="STRING" id="400727.A0A2T7P7K1"/>
<dbReference type="AlphaFoldDB" id="A0A2T7P7K1"/>
<dbReference type="GO" id="GO:0003723">
    <property type="term" value="F:RNA binding"/>
    <property type="evidence" value="ECO:0007669"/>
    <property type="project" value="UniProtKB-KW"/>
</dbReference>
<protein>
    <recommendedName>
        <fullName evidence="3">RNA helicase</fullName>
        <ecNumber evidence="3">3.6.4.13</ecNumber>
    </recommendedName>
</protein>
<dbReference type="SUPFAM" id="SSF52540">
    <property type="entry name" value="P-loop containing nucleoside triphosphate hydrolases"/>
    <property type="match status" value="2"/>
</dbReference>
<feature type="domain" description="RLR CTR" evidence="19">
    <location>
        <begin position="986"/>
        <end position="1119"/>
    </location>
</feature>
<dbReference type="GO" id="GO:0003724">
    <property type="term" value="F:RNA helicase activity"/>
    <property type="evidence" value="ECO:0007669"/>
    <property type="project" value="UniProtKB-EC"/>
</dbReference>
<evidence type="ECO:0000256" key="15">
    <source>
        <dbReference type="ARBA" id="ARBA00049390"/>
    </source>
</evidence>
<keyword evidence="6" id="KW-0479">Metal-binding</keyword>
<keyword evidence="14" id="KW-0051">Antiviral defense</keyword>
<evidence type="ECO:0000256" key="9">
    <source>
        <dbReference type="ARBA" id="ARBA00022806"/>
    </source>
</evidence>